<protein>
    <submittedName>
        <fullName evidence="4">PstS family phosphate ABC transporter substrate-binding protein</fullName>
    </submittedName>
</protein>
<dbReference type="Proteomes" id="UP001595699">
    <property type="component" value="Unassembled WGS sequence"/>
</dbReference>
<evidence type="ECO:0000313" key="5">
    <source>
        <dbReference type="Proteomes" id="UP001595699"/>
    </source>
</evidence>
<evidence type="ECO:0000313" key="4">
    <source>
        <dbReference type="EMBL" id="MFC3766680.1"/>
    </source>
</evidence>
<dbReference type="InterPro" id="IPR024370">
    <property type="entry name" value="PBP_domain"/>
</dbReference>
<gene>
    <name evidence="4" type="ORF">ACFOUW_38035</name>
</gene>
<evidence type="ECO:0000256" key="2">
    <source>
        <dbReference type="SAM" id="SignalP"/>
    </source>
</evidence>
<feature type="chain" id="PRO_5046712926" evidence="2">
    <location>
        <begin position="29"/>
        <end position="336"/>
    </location>
</feature>
<evidence type="ECO:0000259" key="3">
    <source>
        <dbReference type="Pfam" id="PF12849"/>
    </source>
</evidence>
<dbReference type="RefSeq" id="WP_205118280.1">
    <property type="nucleotide sequence ID" value="NZ_JAFBCM010000001.1"/>
</dbReference>
<comment type="caution">
    <text evidence="4">The sequence shown here is derived from an EMBL/GenBank/DDBJ whole genome shotgun (WGS) entry which is preliminary data.</text>
</comment>
<sequence length="336" mass="34832">MRKIIKRGLAVTAAAVLSVGLAASTALGDPGNYHPAFATDTSDVVGVGSDTSELVLNALADGLAPNFTDGFNELGRNGVVGGGDDNPADRLASFDATGSANITIRPGLSIPRPNGSSQGIAALQARPQIDFARSSRALTAAEVSAGLRMVPFARDTLVLVTNSGRTAPATLTNAQLLGIYECTITNWSQVSGTPAGVIKPLIPQTGSGSRQFFIDQLTAIKGSPYNPNQPCLTVTQEHDPAPVIANSPNAIGPFSLGRFNQLPAATKSQLRTFTNPRWTRVLYNILRATQVTTAKNAAVFSSTGFICSTKGKAIVTANGFQTLASGCGIPRTTPLP</sequence>
<dbReference type="EMBL" id="JBHRZH010000056">
    <property type="protein sequence ID" value="MFC3766680.1"/>
    <property type="molecule type" value="Genomic_DNA"/>
</dbReference>
<keyword evidence="1 2" id="KW-0732">Signal</keyword>
<dbReference type="InterPro" id="IPR050811">
    <property type="entry name" value="Phosphate_ABC_transporter"/>
</dbReference>
<keyword evidence="5" id="KW-1185">Reference proteome</keyword>
<dbReference type="Gene3D" id="3.40.190.10">
    <property type="entry name" value="Periplasmic binding protein-like II"/>
    <property type="match status" value="2"/>
</dbReference>
<organism evidence="4 5">
    <name type="scientific">Tenggerimyces flavus</name>
    <dbReference type="NCBI Taxonomy" id="1708749"/>
    <lineage>
        <taxon>Bacteria</taxon>
        <taxon>Bacillati</taxon>
        <taxon>Actinomycetota</taxon>
        <taxon>Actinomycetes</taxon>
        <taxon>Propionibacteriales</taxon>
        <taxon>Nocardioidaceae</taxon>
        <taxon>Tenggerimyces</taxon>
    </lineage>
</organism>
<reference evidence="5" key="1">
    <citation type="journal article" date="2019" name="Int. J. Syst. Evol. Microbiol.">
        <title>The Global Catalogue of Microorganisms (GCM) 10K type strain sequencing project: providing services to taxonomists for standard genome sequencing and annotation.</title>
        <authorList>
            <consortium name="The Broad Institute Genomics Platform"/>
            <consortium name="The Broad Institute Genome Sequencing Center for Infectious Disease"/>
            <person name="Wu L."/>
            <person name="Ma J."/>
        </authorList>
    </citation>
    <scope>NUCLEOTIDE SEQUENCE [LARGE SCALE GENOMIC DNA]</scope>
    <source>
        <strain evidence="5">CGMCC 4.7241</strain>
    </source>
</reference>
<name>A0ABV7YS19_9ACTN</name>
<dbReference type="PANTHER" id="PTHR30570">
    <property type="entry name" value="PERIPLASMIC PHOSPHATE BINDING COMPONENT OF PHOSPHATE ABC TRANSPORTER"/>
    <property type="match status" value="1"/>
</dbReference>
<evidence type="ECO:0000256" key="1">
    <source>
        <dbReference type="ARBA" id="ARBA00022729"/>
    </source>
</evidence>
<dbReference type="Pfam" id="PF12849">
    <property type="entry name" value="PBP_like_2"/>
    <property type="match status" value="1"/>
</dbReference>
<dbReference type="SUPFAM" id="SSF53850">
    <property type="entry name" value="Periplasmic binding protein-like II"/>
    <property type="match status" value="1"/>
</dbReference>
<feature type="domain" description="PBP" evidence="3">
    <location>
        <begin position="112"/>
        <end position="220"/>
    </location>
</feature>
<feature type="signal peptide" evidence="2">
    <location>
        <begin position="1"/>
        <end position="28"/>
    </location>
</feature>
<dbReference type="PANTHER" id="PTHR30570:SF1">
    <property type="entry name" value="PHOSPHATE-BINDING PROTEIN PSTS"/>
    <property type="match status" value="1"/>
</dbReference>
<proteinExistence type="predicted"/>
<accession>A0ABV7YS19</accession>